<name>A0A8X6KB69_TRICU</name>
<dbReference type="AlphaFoldDB" id="A0A8X6KB69"/>
<evidence type="ECO:0000313" key="1">
    <source>
        <dbReference type="EMBL" id="GFQ68451.1"/>
    </source>
</evidence>
<protein>
    <submittedName>
        <fullName evidence="1">Uncharacterized protein</fullName>
    </submittedName>
</protein>
<dbReference type="EMBL" id="BMAO01000671">
    <property type="protein sequence ID" value="GFQ68451.1"/>
    <property type="molecule type" value="Genomic_DNA"/>
</dbReference>
<organism evidence="1 2">
    <name type="scientific">Trichonephila clavata</name>
    <name type="common">Joro spider</name>
    <name type="synonym">Nephila clavata</name>
    <dbReference type="NCBI Taxonomy" id="2740835"/>
    <lineage>
        <taxon>Eukaryota</taxon>
        <taxon>Metazoa</taxon>
        <taxon>Ecdysozoa</taxon>
        <taxon>Arthropoda</taxon>
        <taxon>Chelicerata</taxon>
        <taxon>Arachnida</taxon>
        <taxon>Araneae</taxon>
        <taxon>Araneomorphae</taxon>
        <taxon>Entelegynae</taxon>
        <taxon>Araneoidea</taxon>
        <taxon>Nephilidae</taxon>
        <taxon>Trichonephila</taxon>
    </lineage>
</organism>
<gene>
    <name evidence="1" type="ORF">TNCT_624391</name>
</gene>
<evidence type="ECO:0000313" key="2">
    <source>
        <dbReference type="Proteomes" id="UP000887116"/>
    </source>
</evidence>
<proteinExistence type="predicted"/>
<accession>A0A8X6KB69</accession>
<dbReference type="Proteomes" id="UP000887116">
    <property type="component" value="Unassembled WGS sequence"/>
</dbReference>
<sequence length="111" mass="13128">MKLVQADSKLFVQISWGGKEYVRKLISHRKICPQMYAWLCRRPCTYLPSIKLGRPLLLLAMYEMPYFWDEKSNNAQQSCYGVGPRHFVTTYLGRYSQEHNPEKSVKHSREN</sequence>
<keyword evidence="2" id="KW-1185">Reference proteome</keyword>
<comment type="caution">
    <text evidence="1">The sequence shown here is derived from an EMBL/GenBank/DDBJ whole genome shotgun (WGS) entry which is preliminary data.</text>
</comment>
<reference evidence="1" key="1">
    <citation type="submission" date="2020-07" db="EMBL/GenBank/DDBJ databases">
        <title>Multicomponent nature underlies the extraordinary mechanical properties of spider dragline silk.</title>
        <authorList>
            <person name="Kono N."/>
            <person name="Nakamura H."/>
            <person name="Mori M."/>
            <person name="Yoshida Y."/>
            <person name="Ohtoshi R."/>
            <person name="Malay A.D."/>
            <person name="Moran D.A.P."/>
            <person name="Tomita M."/>
            <person name="Numata K."/>
            <person name="Arakawa K."/>
        </authorList>
    </citation>
    <scope>NUCLEOTIDE SEQUENCE</scope>
</reference>